<proteinExistence type="predicted"/>
<evidence type="ECO:0000313" key="2">
    <source>
        <dbReference type="Proteomes" id="UP000324748"/>
    </source>
</evidence>
<keyword evidence="2" id="KW-1185">Reference proteome</keyword>
<protein>
    <submittedName>
        <fullName evidence="1">Uncharacterized protein</fullName>
    </submittedName>
</protein>
<gene>
    <name evidence="1" type="ORF">PGT21_003036</name>
</gene>
<name>A0A5B0MJT3_PUCGR</name>
<reference evidence="1 2" key="1">
    <citation type="submission" date="2019-05" db="EMBL/GenBank/DDBJ databases">
        <title>Emergence of the Ug99 lineage of the wheat stem rust pathogen through somatic hybridization.</title>
        <authorList>
            <person name="Li F."/>
            <person name="Upadhyaya N.M."/>
            <person name="Sperschneider J."/>
            <person name="Matny O."/>
            <person name="Nguyen-Phuc H."/>
            <person name="Mago R."/>
            <person name="Raley C."/>
            <person name="Miller M.E."/>
            <person name="Silverstein K.A.T."/>
            <person name="Henningsen E."/>
            <person name="Hirsch C.D."/>
            <person name="Visser B."/>
            <person name="Pretorius Z.A."/>
            <person name="Steffenson B.J."/>
            <person name="Schwessinger B."/>
            <person name="Dodds P.N."/>
            <person name="Figueroa M."/>
        </authorList>
    </citation>
    <scope>NUCLEOTIDE SEQUENCE [LARGE SCALE GENOMIC DNA]</scope>
    <source>
        <strain evidence="1">21-0</strain>
    </source>
</reference>
<feature type="non-terminal residue" evidence="1">
    <location>
        <position position="209"/>
    </location>
</feature>
<dbReference type="AlphaFoldDB" id="A0A5B0MJT3"/>
<sequence>MRFSLSHNVSTRKSMTPKWAVGFLLFAAVSHSAENLTLQLPRSNKASTFRASTLSAKTLLFNCQGPTKPHPSEPQHYHSASLIGRPIHFKGLRLGHCFPPPRESTITGRQLFSTPARIDENSSAIVFHPREPRKKFADRFGTARSDLNRARRPFWNGPIHLNRARRPFWNGPIHLNRARRPFWNGPIHLNRASKKARRPFWNRPIRFKP</sequence>
<dbReference type="EMBL" id="VSWC01000145">
    <property type="protein sequence ID" value="KAA1076334.1"/>
    <property type="molecule type" value="Genomic_DNA"/>
</dbReference>
<comment type="caution">
    <text evidence="1">The sequence shown here is derived from an EMBL/GenBank/DDBJ whole genome shotgun (WGS) entry which is preliminary data.</text>
</comment>
<organism evidence="1 2">
    <name type="scientific">Puccinia graminis f. sp. tritici</name>
    <dbReference type="NCBI Taxonomy" id="56615"/>
    <lineage>
        <taxon>Eukaryota</taxon>
        <taxon>Fungi</taxon>
        <taxon>Dikarya</taxon>
        <taxon>Basidiomycota</taxon>
        <taxon>Pucciniomycotina</taxon>
        <taxon>Pucciniomycetes</taxon>
        <taxon>Pucciniales</taxon>
        <taxon>Pucciniaceae</taxon>
        <taxon>Puccinia</taxon>
    </lineage>
</organism>
<accession>A0A5B0MJT3</accession>
<evidence type="ECO:0000313" key="1">
    <source>
        <dbReference type="EMBL" id="KAA1076334.1"/>
    </source>
</evidence>
<dbReference type="Proteomes" id="UP000324748">
    <property type="component" value="Unassembled WGS sequence"/>
</dbReference>